<name>A0A374PAN7_9FIRM</name>
<accession>A0A374PAN7</accession>
<evidence type="ECO:0000259" key="6">
    <source>
        <dbReference type="Pfam" id="PF00248"/>
    </source>
</evidence>
<evidence type="ECO:0000313" key="8">
    <source>
        <dbReference type="Proteomes" id="UP000263014"/>
    </source>
</evidence>
<dbReference type="SUPFAM" id="SSF51430">
    <property type="entry name" value="NAD(P)-linked oxidoreductase"/>
    <property type="match status" value="1"/>
</dbReference>
<keyword evidence="2" id="KW-0521">NADP</keyword>
<dbReference type="Gene3D" id="3.20.20.100">
    <property type="entry name" value="NADP-dependent oxidoreductase domain"/>
    <property type="match status" value="1"/>
</dbReference>
<dbReference type="InterPro" id="IPR036812">
    <property type="entry name" value="NAD(P)_OxRdtase_dom_sf"/>
</dbReference>
<feature type="domain" description="NADP-dependent oxidoreductase" evidence="6">
    <location>
        <begin position="30"/>
        <end position="349"/>
    </location>
</feature>
<dbReference type="CDD" id="cd19071">
    <property type="entry name" value="AKR_AKR1-5-like"/>
    <property type="match status" value="1"/>
</dbReference>
<dbReference type="PIRSF" id="PIRSF000097">
    <property type="entry name" value="AKR"/>
    <property type="match status" value="1"/>
</dbReference>
<dbReference type="PANTHER" id="PTHR43827:SF3">
    <property type="entry name" value="NADP-DEPENDENT OXIDOREDUCTASE DOMAIN-CONTAINING PROTEIN"/>
    <property type="match status" value="1"/>
</dbReference>
<gene>
    <name evidence="7" type="ORF">DXD79_04590</name>
</gene>
<dbReference type="InterPro" id="IPR023210">
    <property type="entry name" value="NADP_OxRdtase_dom"/>
</dbReference>
<dbReference type="PRINTS" id="PR00069">
    <property type="entry name" value="ALDKETRDTASE"/>
</dbReference>
<evidence type="ECO:0000256" key="1">
    <source>
        <dbReference type="ARBA" id="ARBA00007905"/>
    </source>
</evidence>
<dbReference type="PANTHER" id="PTHR43827">
    <property type="entry name" value="2,5-DIKETO-D-GLUCONIC ACID REDUCTASE"/>
    <property type="match status" value="1"/>
</dbReference>
<dbReference type="RefSeq" id="WP_117632827.1">
    <property type="nucleotide sequence ID" value="NZ_QSON01000002.1"/>
</dbReference>
<dbReference type="AlphaFoldDB" id="A0A374PAN7"/>
<feature type="binding site" evidence="4">
    <location>
        <position position="117"/>
    </location>
    <ligand>
        <name>substrate</name>
    </ligand>
</feature>
<dbReference type="EMBL" id="QSON01000002">
    <property type="protein sequence ID" value="RGJ06580.1"/>
    <property type="molecule type" value="Genomic_DNA"/>
</dbReference>
<keyword evidence="3" id="KW-0560">Oxidoreductase</keyword>
<evidence type="ECO:0000256" key="2">
    <source>
        <dbReference type="ARBA" id="ARBA00022857"/>
    </source>
</evidence>
<proteinExistence type="inferred from homology"/>
<dbReference type="Pfam" id="PF00248">
    <property type="entry name" value="Aldo_ket_red"/>
    <property type="match status" value="1"/>
</dbReference>
<feature type="site" description="Lowers pKa of active site Tyr" evidence="5">
    <location>
        <position position="84"/>
    </location>
</feature>
<evidence type="ECO:0000256" key="4">
    <source>
        <dbReference type="PIRSR" id="PIRSR000097-2"/>
    </source>
</evidence>
<dbReference type="InterPro" id="IPR020471">
    <property type="entry name" value="AKR"/>
</dbReference>
<evidence type="ECO:0000256" key="3">
    <source>
        <dbReference type="ARBA" id="ARBA00023002"/>
    </source>
</evidence>
<dbReference type="GO" id="GO:0016616">
    <property type="term" value="F:oxidoreductase activity, acting on the CH-OH group of donors, NAD or NADP as acceptor"/>
    <property type="evidence" value="ECO:0007669"/>
    <property type="project" value="UniProtKB-ARBA"/>
</dbReference>
<sequence length="363" mass="41657">MTKLNPYSTVTLSNGVEMPLFGYSLENIGTKVYNLKSQAELLLAAINTGYRYFDTAEEHGGLRALAKAIQKSGIPRSEFFISSKMRIDEMGDGRYYQAIDETLLELKTDYLDLYSIHWPLKTNRFWPDLDAYVGAYVGREIAKTDNGDSDGLISLYKMGLARAIGVCNMEVHHIEKILANPKCSVLPMVNQSHFHPLHSSPELRKFCQKHNILFGGLFENSNLSTPTKPRIYTDVNRYGLVFQTDEDHIRANDFVRIDSSRRSANIQYDPFIRGRNPRREKDYYDDFDEITKIAGHYGKTNTQLITRWSLQHGVITTVKGLLPEKMISDFDVFDFKINTDDMDKLDSFNIGLRIGYHPDYIDF</sequence>
<evidence type="ECO:0000256" key="5">
    <source>
        <dbReference type="PIRSR" id="PIRSR000097-3"/>
    </source>
</evidence>
<comment type="similarity">
    <text evidence="1">Belongs to the aldo/keto reductase family.</text>
</comment>
<protein>
    <submittedName>
        <fullName evidence="7">Aldo/keto reductase</fullName>
    </submittedName>
</protein>
<evidence type="ECO:0000313" key="7">
    <source>
        <dbReference type="EMBL" id="RGJ06580.1"/>
    </source>
</evidence>
<organism evidence="7 8">
    <name type="scientific">Hungatella hathewayi</name>
    <dbReference type="NCBI Taxonomy" id="154046"/>
    <lineage>
        <taxon>Bacteria</taxon>
        <taxon>Bacillati</taxon>
        <taxon>Bacillota</taxon>
        <taxon>Clostridia</taxon>
        <taxon>Lachnospirales</taxon>
        <taxon>Lachnospiraceae</taxon>
        <taxon>Hungatella</taxon>
    </lineage>
</organism>
<comment type="caution">
    <text evidence="7">The sequence shown here is derived from an EMBL/GenBank/DDBJ whole genome shotgun (WGS) entry which is preliminary data.</text>
</comment>
<reference evidence="7 8" key="1">
    <citation type="submission" date="2018-08" db="EMBL/GenBank/DDBJ databases">
        <title>A genome reference for cultivated species of the human gut microbiota.</title>
        <authorList>
            <person name="Zou Y."/>
            <person name="Xue W."/>
            <person name="Luo G."/>
        </authorList>
    </citation>
    <scope>NUCLEOTIDE SEQUENCE [LARGE SCALE GENOMIC DNA]</scope>
    <source>
        <strain evidence="7 8">TM09-12</strain>
    </source>
</reference>
<dbReference type="Proteomes" id="UP000263014">
    <property type="component" value="Unassembled WGS sequence"/>
</dbReference>